<dbReference type="PROSITE" id="PS50994">
    <property type="entry name" value="INTEGRASE"/>
    <property type="match status" value="1"/>
</dbReference>
<organism evidence="2 3">
    <name type="scientific">Glutamicibacter halophytocola</name>
    <dbReference type="NCBI Taxonomy" id="1933880"/>
    <lineage>
        <taxon>Bacteria</taxon>
        <taxon>Bacillati</taxon>
        <taxon>Actinomycetota</taxon>
        <taxon>Actinomycetes</taxon>
        <taxon>Micrococcales</taxon>
        <taxon>Micrococcaceae</taxon>
        <taxon>Glutamicibacter</taxon>
    </lineage>
</organism>
<dbReference type="Gene3D" id="3.30.420.10">
    <property type="entry name" value="Ribonuclease H-like superfamily/Ribonuclease H"/>
    <property type="match status" value="1"/>
</dbReference>
<dbReference type="Pfam" id="PF00665">
    <property type="entry name" value="rve"/>
    <property type="match status" value="1"/>
</dbReference>
<evidence type="ECO:0000313" key="2">
    <source>
        <dbReference type="EMBL" id="UUX60389.1"/>
    </source>
</evidence>
<name>A0AA95BSU3_9MICC</name>
<evidence type="ECO:0000313" key="3">
    <source>
        <dbReference type="Proteomes" id="UP001060018"/>
    </source>
</evidence>
<reference evidence="2" key="1">
    <citation type="journal article" date="2022" name="Pest Manag. Sci.">
        <title>Glutamicibacter halophytocola-mediated host fitness of potato tuber moth on Solanaceae crops.</title>
        <authorList>
            <person name="Wang W."/>
            <person name="Xiao G."/>
            <person name="Du G."/>
            <person name="Chang L."/>
            <person name="Yang Y."/>
            <person name="Ye J."/>
            <person name="Chen B."/>
        </authorList>
    </citation>
    <scope>NUCLEOTIDE SEQUENCE</scope>
    <source>
        <strain evidence="2">S2</strain>
    </source>
</reference>
<dbReference type="PANTHER" id="PTHR46889:SF4">
    <property type="entry name" value="TRANSPOSASE INSO FOR INSERTION SEQUENCE ELEMENT IS911B-RELATED"/>
    <property type="match status" value="1"/>
</dbReference>
<dbReference type="EMBL" id="CP102487">
    <property type="protein sequence ID" value="UUX60389.1"/>
    <property type="molecule type" value="Genomic_DNA"/>
</dbReference>
<dbReference type="InterPro" id="IPR050900">
    <property type="entry name" value="Transposase_IS3/IS150/IS904"/>
</dbReference>
<dbReference type="SUPFAM" id="SSF53098">
    <property type="entry name" value="Ribonuclease H-like"/>
    <property type="match status" value="1"/>
</dbReference>
<dbReference type="AlphaFoldDB" id="A0AA95BSU3"/>
<protein>
    <submittedName>
        <fullName evidence="2">DDE-type integrase/transposase/recombinase</fullName>
    </submittedName>
</protein>
<dbReference type="PANTHER" id="PTHR46889">
    <property type="entry name" value="TRANSPOSASE INSF FOR INSERTION SEQUENCE IS3B-RELATED"/>
    <property type="match status" value="1"/>
</dbReference>
<gene>
    <name evidence="2" type="ORF">NUH22_07205</name>
</gene>
<accession>A0AA95BSU3</accession>
<feature type="domain" description="Integrase catalytic" evidence="1">
    <location>
        <begin position="1"/>
        <end position="177"/>
    </location>
</feature>
<dbReference type="RefSeq" id="WP_257746235.1">
    <property type="nucleotide sequence ID" value="NZ_CP102487.1"/>
</dbReference>
<evidence type="ECO:0000259" key="1">
    <source>
        <dbReference type="PROSITE" id="PS50994"/>
    </source>
</evidence>
<dbReference type="InterPro" id="IPR012337">
    <property type="entry name" value="RNaseH-like_sf"/>
</dbReference>
<dbReference type="InterPro" id="IPR036397">
    <property type="entry name" value="RNaseH_sf"/>
</dbReference>
<dbReference type="Proteomes" id="UP001060018">
    <property type="component" value="Chromosome"/>
</dbReference>
<dbReference type="GO" id="GO:0015074">
    <property type="term" value="P:DNA integration"/>
    <property type="evidence" value="ECO:0007669"/>
    <property type="project" value="InterPro"/>
</dbReference>
<proteinExistence type="predicted"/>
<dbReference type="Pfam" id="PF13333">
    <property type="entry name" value="rve_2"/>
    <property type="match status" value="1"/>
</dbReference>
<dbReference type="GO" id="GO:0003676">
    <property type="term" value="F:nucleic acid binding"/>
    <property type="evidence" value="ECO:0007669"/>
    <property type="project" value="InterPro"/>
</dbReference>
<sequence length="182" mass="20733">MTDAPNKLWGTDFTCVLTRVEFADVSFVIDLFSRRILSCASSSTYDTEFVEQAVQMASWQRRTKEKFHMRPVLGIIHRSNPGTAYSSQKYTQKLADEGLVPSIGTIGDAYDIASAETVKGLFKNEVIAKDSPFRTGPLVTESDVSEVAADWVHWYNYERFHSTLRHRTPAEFEEHYYDEMSG</sequence>
<dbReference type="InterPro" id="IPR001584">
    <property type="entry name" value="Integrase_cat-core"/>
</dbReference>